<dbReference type="AlphaFoldDB" id="A0A1A6GV06"/>
<evidence type="ECO:0000313" key="2">
    <source>
        <dbReference type="Proteomes" id="UP000092124"/>
    </source>
</evidence>
<feature type="non-terminal residue" evidence="1">
    <location>
        <position position="1"/>
    </location>
</feature>
<dbReference type="EMBL" id="LZPO01066994">
    <property type="protein sequence ID" value="OBS69764.1"/>
    <property type="molecule type" value="Genomic_DNA"/>
</dbReference>
<organism evidence="1 2">
    <name type="scientific">Neotoma lepida</name>
    <name type="common">Desert woodrat</name>
    <dbReference type="NCBI Taxonomy" id="56216"/>
    <lineage>
        <taxon>Eukaryota</taxon>
        <taxon>Metazoa</taxon>
        <taxon>Chordata</taxon>
        <taxon>Craniata</taxon>
        <taxon>Vertebrata</taxon>
        <taxon>Euteleostomi</taxon>
        <taxon>Mammalia</taxon>
        <taxon>Eutheria</taxon>
        <taxon>Euarchontoglires</taxon>
        <taxon>Glires</taxon>
        <taxon>Rodentia</taxon>
        <taxon>Myomorpha</taxon>
        <taxon>Muroidea</taxon>
        <taxon>Cricetidae</taxon>
        <taxon>Neotominae</taxon>
        <taxon>Neotoma</taxon>
    </lineage>
</organism>
<protein>
    <recommendedName>
        <fullName evidence="3">AB hydrolase-1 domain-containing protein</fullName>
    </recommendedName>
</protein>
<evidence type="ECO:0000313" key="1">
    <source>
        <dbReference type="EMBL" id="OBS69764.1"/>
    </source>
</evidence>
<name>A0A1A6GV06_NEOLE</name>
<comment type="caution">
    <text evidence="1">The sequence shown here is derived from an EMBL/GenBank/DDBJ whole genome shotgun (WGS) entry which is preliminary data.</text>
</comment>
<sequence>IIFGDKIFMPHNFFDQFLGTEVCSRELLDRLCSNALFIMCGFDRQNLNVVRMCCGLHSRNSSQTLLIVLLSLRHGTSQELGVILELCPQHCGRPQRNHKAHSNFISKTPPEYDVSAVTVPIAVWNGGHDILADPRDVGMLLPKLPNLIYHKEILPYNHLDFIWAMNAPQEVYNEIVSMMGKD</sequence>
<proteinExistence type="predicted"/>
<keyword evidence="2" id="KW-1185">Reference proteome</keyword>
<dbReference type="OrthoDB" id="9974421at2759"/>
<dbReference type="STRING" id="56216.A0A1A6GV06"/>
<evidence type="ECO:0008006" key="3">
    <source>
        <dbReference type="Google" id="ProtNLM"/>
    </source>
</evidence>
<dbReference type="SUPFAM" id="SSF53474">
    <property type="entry name" value="alpha/beta-Hydrolases"/>
    <property type="match status" value="1"/>
</dbReference>
<accession>A0A1A6GV06</accession>
<gene>
    <name evidence="1" type="ORF">A6R68_01696</name>
</gene>
<dbReference type="Proteomes" id="UP000092124">
    <property type="component" value="Unassembled WGS sequence"/>
</dbReference>
<dbReference type="Gene3D" id="3.40.50.1820">
    <property type="entry name" value="alpha/beta hydrolase"/>
    <property type="match status" value="1"/>
</dbReference>
<reference evidence="1 2" key="1">
    <citation type="submission" date="2016-06" db="EMBL/GenBank/DDBJ databases">
        <title>The Draft Genome Sequence and Annotation of the Desert Woodrat Neotoma lepida.</title>
        <authorList>
            <person name="Campbell M."/>
            <person name="Oakeson K.F."/>
            <person name="Yandell M."/>
            <person name="Halpert J.R."/>
            <person name="Dearing D."/>
        </authorList>
    </citation>
    <scope>NUCLEOTIDE SEQUENCE [LARGE SCALE GENOMIC DNA]</scope>
    <source>
        <strain evidence="1">417</strain>
        <tissue evidence="1">Liver</tissue>
    </source>
</reference>
<dbReference type="PANTHER" id="PTHR11005">
    <property type="entry name" value="LYSOSOMAL ACID LIPASE-RELATED"/>
    <property type="match status" value="1"/>
</dbReference>
<dbReference type="InterPro" id="IPR029058">
    <property type="entry name" value="AB_hydrolase_fold"/>
</dbReference>